<dbReference type="OMA" id="MERNTAY"/>
<sequence>MSSSKISLIGSLPEELLVQILHYLDAAPPSETKIREEPSLQLTISDNQTLKEVSLLSKRWRRLTLPLLFQHACLRLDTSPRRQWADCRVCNSGTVRGPIGSVKLSTELSNVDQYHVEMAEECTAAHDSFDHQSLRWLSRFYHSLNDFLRFIKRNALDTDIQSFVLSTDSMCSVTPESVTADLESDWCYRAAAAFWQHLLSVLDLSRVVIVAPPTDMARLTNCAINTFDEWAFSDMSFHILDLRLDSGHSRSSSPLLGQAVDYKQLNSSVRRFPGIAPSSILKLRPWHHLTVNEGCFLKAYGTYEYFERGPPSLIYSILDCFTPRPTYGADMRRISDAPLAGLRKLSYIAIFPFATHLQLRDLLPQLQELDLQLAPSLGSKILDDPARIGKADMQDCWSELVSIYQSLTAQLATFRISERNVPRLEKVVCRDVGWPGLQQDLDEVFIPLCLPVWAECEPGVFTRLQGSADGHSGMKAEW</sequence>
<dbReference type="Proteomes" id="UP000011761">
    <property type="component" value="Unassembled WGS sequence"/>
</dbReference>
<accession>M2LX32</accession>
<dbReference type="eggNOG" id="ENOG502STPP">
    <property type="taxonomic scope" value="Eukaryota"/>
</dbReference>
<evidence type="ECO:0000313" key="2">
    <source>
        <dbReference type="Proteomes" id="UP000011761"/>
    </source>
</evidence>
<dbReference type="STRING" id="717646.M2LX32"/>
<dbReference type="KEGG" id="bcom:BAUCODRAFT_31584"/>
<organism evidence="1 2">
    <name type="scientific">Baudoinia panamericana (strain UAMH 10762)</name>
    <name type="common">Angels' share fungus</name>
    <name type="synonym">Baudoinia compniacensis (strain UAMH 10762)</name>
    <dbReference type="NCBI Taxonomy" id="717646"/>
    <lineage>
        <taxon>Eukaryota</taxon>
        <taxon>Fungi</taxon>
        <taxon>Dikarya</taxon>
        <taxon>Ascomycota</taxon>
        <taxon>Pezizomycotina</taxon>
        <taxon>Dothideomycetes</taxon>
        <taxon>Dothideomycetidae</taxon>
        <taxon>Mycosphaerellales</taxon>
        <taxon>Teratosphaeriaceae</taxon>
        <taxon>Baudoinia</taxon>
    </lineage>
</organism>
<reference evidence="1 2" key="1">
    <citation type="journal article" date="2012" name="PLoS Pathog.">
        <title>Diverse lifestyles and strategies of plant pathogenesis encoded in the genomes of eighteen Dothideomycetes fungi.</title>
        <authorList>
            <person name="Ohm R.A."/>
            <person name="Feau N."/>
            <person name="Henrissat B."/>
            <person name="Schoch C.L."/>
            <person name="Horwitz B.A."/>
            <person name="Barry K.W."/>
            <person name="Condon B.J."/>
            <person name="Copeland A.C."/>
            <person name="Dhillon B."/>
            <person name="Glaser F."/>
            <person name="Hesse C.N."/>
            <person name="Kosti I."/>
            <person name="LaButti K."/>
            <person name="Lindquist E.A."/>
            <person name="Lucas S."/>
            <person name="Salamov A.A."/>
            <person name="Bradshaw R.E."/>
            <person name="Ciuffetti L."/>
            <person name="Hamelin R.C."/>
            <person name="Kema G.H.J."/>
            <person name="Lawrence C."/>
            <person name="Scott J.A."/>
            <person name="Spatafora J.W."/>
            <person name="Turgeon B.G."/>
            <person name="de Wit P.J.G.M."/>
            <person name="Zhong S."/>
            <person name="Goodwin S.B."/>
            <person name="Grigoriev I.V."/>
        </authorList>
    </citation>
    <scope>NUCLEOTIDE SEQUENCE [LARGE SCALE GENOMIC DNA]</scope>
    <source>
        <strain evidence="1 2">UAMH 10762</strain>
    </source>
</reference>
<dbReference type="OrthoDB" id="5296720at2759"/>
<dbReference type="RefSeq" id="XP_007673607.1">
    <property type="nucleotide sequence ID" value="XM_007675417.1"/>
</dbReference>
<dbReference type="EMBL" id="KB445552">
    <property type="protein sequence ID" value="EMC99247.1"/>
    <property type="molecule type" value="Genomic_DNA"/>
</dbReference>
<dbReference type="HOGENOM" id="CLU_029371_1_1_1"/>
<evidence type="ECO:0000313" key="1">
    <source>
        <dbReference type="EMBL" id="EMC99247.1"/>
    </source>
</evidence>
<dbReference type="Gene3D" id="1.20.1280.50">
    <property type="match status" value="1"/>
</dbReference>
<dbReference type="GeneID" id="19111522"/>
<name>M2LX32_BAUPA</name>
<proteinExistence type="predicted"/>
<dbReference type="AlphaFoldDB" id="M2LX32"/>
<gene>
    <name evidence="1" type="ORF">BAUCODRAFT_31584</name>
</gene>
<protein>
    <submittedName>
        <fullName evidence="1">Uncharacterized protein</fullName>
    </submittedName>
</protein>
<keyword evidence="2" id="KW-1185">Reference proteome</keyword>